<protein>
    <submittedName>
        <fullName evidence="2">LADA_0B05666g1_1</fullName>
    </submittedName>
</protein>
<feature type="region of interest" description="Disordered" evidence="1">
    <location>
        <begin position="18"/>
        <end position="51"/>
    </location>
</feature>
<dbReference type="Pfam" id="PF08219">
    <property type="entry name" value="TOM13"/>
    <property type="match status" value="1"/>
</dbReference>
<evidence type="ECO:0000313" key="3">
    <source>
        <dbReference type="Proteomes" id="UP000190274"/>
    </source>
</evidence>
<dbReference type="GO" id="GO:0070096">
    <property type="term" value="P:mitochondrial outer membrane translocase complex assembly"/>
    <property type="evidence" value="ECO:0007669"/>
    <property type="project" value="EnsemblFungi"/>
</dbReference>
<evidence type="ECO:0000313" key="2">
    <source>
        <dbReference type="EMBL" id="SCU80204.1"/>
    </source>
</evidence>
<dbReference type="InterPro" id="IPR013262">
    <property type="entry name" value="OMP_MIM1/TOM13_mt"/>
</dbReference>
<dbReference type="OrthoDB" id="5529571at2759"/>
<feature type="compositionally biased region" description="Basic and acidic residues" evidence="1">
    <location>
        <begin position="35"/>
        <end position="44"/>
    </location>
</feature>
<keyword evidence="3" id="KW-1185">Reference proteome</keyword>
<dbReference type="PANTHER" id="PTHR28241:SF1">
    <property type="entry name" value="MITOCHONDRIAL IMPORT PROTEIN 1"/>
    <property type="match status" value="1"/>
</dbReference>
<dbReference type="GO" id="GO:0045040">
    <property type="term" value="P:protein insertion into mitochondrial outer membrane"/>
    <property type="evidence" value="ECO:0007669"/>
    <property type="project" value="EnsemblFungi"/>
</dbReference>
<proteinExistence type="predicted"/>
<name>A0A1G4ITZ7_9SACH</name>
<gene>
    <name evidence="2" type="ORF">LADA_0B05666G</name>
</gene>
<evidence type="ECO:0000256" key="1">
    <source>
        <dbReference type="SAM" id="MobiDB-lite"/>
    </source>
</evidence>
<organism evidence="2 3">
    <name type="scientific">Lachancea dasiensis</name>
    <dbReference type="NCBI Taxonomy" id="1072105"/>
    <lineage>
        <taxon>Eukaryota</taxon>
        <taxon>Fungi</taxon>
        <taxon>Dikarya</taxon>
        <taxon>Ascomycota</taxon>
        <taxon>Saccharomycotina</taxon>
        <taxon>Saccharomycetes</taxon>
        <taxon>Saccharomycetales</taxon>
        <taxon>Saccharomycetaceae</taxon>
        <taxon>Lachancea</taxon>
    </lineage>
</organism>
<dbReference type="GO" id="GO:0140595">
    <property type="term" value="C:MIM complex"/>
    <property type="evidence" value="ECO:0007669"/>
    <property type="project" value="EnsemblFungi"/>
</dbReference>
<accession>A0A1G4ITZ7</accession>
<dbReference type="AlphaFoldDB" id="A0A1G4ITZ7"/>
<dbReference type="STRING" id="1266660.A0A1G4ITZ7"/>
<sequence>MVEQLKKSIPEELAAAVYPGPTAGSGVEEGDEHDEPLQKTEDKIGAGNVSSLQESGQPPWMKALYFAGLCSINLVLPFFNGLMLGFGELLAHEISWKLNWFRKTNNGYKIYPEARKLAGQRQAALDQQKELEKSAQAFL</sequence>
<dbReference type="EMBL" id="LT598456">
    <property type="protein sequence ID" value="SCU80204.1"/>
    <property type="molecule type" value="Genomic_DNA"/>
</dbReference>
<dbReference type="Proteomes" id="UP000190274">
    <property type="component" value="Chromosome B"/>
</dbReference>
<reference evidence="3" key="1">
    <citation type="submission" date="2016-03" db="EMBL/GenBank/DDBJ databases">
        <authorList>
            <person name="Devillers H."/>
        </authorList>
    </citation>
    <scope>NUCLEOTIDE SEQUENCE [LARGE SCALE GENOMIC DNA]</scope>
</reference>
<dbReference type="PANTHER" id="PTHR28241">
    <property type="entry name" value="MITOCHONDRIAL IMPORT PROTEIN 1"/>
    <property type="match status" value="1"/>
</dbReference>